<dbReference type="PANTHER" id="PTHR14932:SF1">
    <property type="entry name" value="RAB-LIKE PROTEIN 6"/>
    <property type="match status" value="1"/>
</dbReference>
<dbReference type="Gene3D" id="3.40.50.300">
    <property type="entry name" value="P-loop containing nucleotide triphosphate hydrolases"/>
    <property type="match status" value="1"/>
</dbReference>
<dbReference type="SMART" id="SM00175">
    <property type="entry name" value="RAB"/>
    <property type="match status" value="1"/>
</dbReference>
<feature type="compositionally biased region" description="Polar residues" evidence="1">
    <location>
        <begin position="367"/>
        <end position="377"/>
    </location>
</feature>
<organism evidence="2 3">
    <name type="scientific">Pristionchus entomophagus</name>
    <dbReference type="NCBI Taxonomy" id="358040"/>
    <lineage>
        <taxon>Eukaryota</taxon>
        <taxon>Metazoa</taxon>
        <taxon>Ecdysozoa</taxon>
        <taxon>Nematoda</taxon>
        <taxon>Chromadorea</taxon>
        <taxon>Rhabditida</taxon>
        <taxon>Rhabditina</taxon>
        <taxon>Diplogasteromorpha</taxon>
        <taxon>Diplogasteroidea</taxon>
        <taxon>Neodiplogasteridae</taxon>
        <taxon>Pristionchus</taxon>
    </lineage>
</organism>
<accession>A0AAV5UEY7</accession>
<feature type="compositionally biased region" description="Basic residues" evidence="1">
    <location>
        <begin position="678"/>
        <end position="691"/>
    </location>
</feature>
<dbReference type="Proteomes" id="UP001432027">
    <property type="component" value="Unassembled WGS sequence"/>
</dbReference>
<comment type="caution">
    <text evidence="2">The sequence shown here is derived from an EMBL/GenBank/DDBJ whole genome shotgun (WGS) entry which is preliminary data.</text>
</comment>
<dbReference type="AlphaFoldDB" id="A0AAV5UEY7"/>
<reference evidence="2" key="1">
    <citation type="submission" date="2023-10" db="EMBL/GenBank/DDBJ databases">
        <title>Genome assembly of Pristionchus species.</title>
        <authorList>
            <person name="Yoshida K."/>
            <person name="Sommer R.J."/>
        </authorList>
    </citation>
    <scope>NUCLEOTIDE SEQUENCE</scope>
    <source>
        <strain evidence="2">RS0144</strain>
    </source>
</reference>
<feature type="region of interest" description="Disordered" evidence="1">
    <location>
        <begin position="1"/>
        <end position="30"/>
    </location>
</feature>
<dbReference type="Pfam" id="PF08477">
    <property type="entry name" value="Roc"/>
    <property type="match status" value="1"/>
</dbReference>
<feature type="compositionally biased region" description="Acidic residues" evidence="1">
    <location>
        <begin position="631"/>
        <end position="643"/>
    </location>
</feature>
<evidence type="ECO:0000313" key="3">
    <source>
        <dbReference type="Proteomes" id="UP001432027"/>
    </source>
</evidence>
<dbReference type="SUPFAM" id="SSF52540">
    <property type="entry name" value="P-loop containing nucleoside triphosphate hydrolases"/>
    <property type="match status" value="1"/>
</dbReference>
<feature type="compositionally biased region" description="Basic and acidic residues" evidence="1">
    <location>
        <begin position="482"/>
        <end position="493"/>
    </location>
</feature>
<dbReference type="PANTHER" id="PTHR14932">
    <property type="entry name" value="RAS GTPASE-RELATED"/>
    <property type="match status" value="1"/>
</dbReference>
<sequence length="711" mass="78591">MISALKKKLGGGPPESNGGTQPSMPSGVRPIDASLQKKYARGVQYNMRIVIRGDRNTGKSCLLKRLQGQGFQEEYVATEEIQVANIHWNYRATDDVVKVDVWDVVDHSRKKKVQPNVLKLSNTVASGGDEYEDAVCDARFVDVYKGAHGVILILDITKQWTWEYVQKEALKVPSNLPILIVANRRDMGHHRLMTDDQISHWVDAFNRDHPSPDGFTRCRWTCSSMRNNFGLRFVHLFFNIPFLTLQRETLLRQIETNKIEITGSFAELDCYSETTEADYDVFSEAVNNSRRAAAERTAPPPQRVTGPGGVSSPSSHPSSSSSLPRSPAGRGPMGGGQLPPGVRLPGVNSPAIGEIGGERGDRGPHSPASSNTTGTRRSSFEIVNGGQIEEGEDALRGEEDEEEVERFLGDGRLTGSMSMRARGTGGGSTSDEDLPIAVRRGTANAMVRTFEEDFTVDDNLAKQMEAAMERQPKLPMRPIDLPVDKGRKMEGGGDRTPTAFRLKLNSDDSTSEYHTPEKETERDEEEDEEDEISRDPSPIMPLPTPSHVISMTSDDLDDWLGGPAANDEDTGSSRRVDSSDEEIGIKLTKNDEESDEESANPMPVFAPSKKSKNTVVKKSISHFSDLPADQLDMEEREGEEVEEDKTPKKEKKKKIKNGEESTKKKSKKTSEEGEEKIKKKKKVTPSSKPKKSALDAFLDGDAIVPDSYDEL</sequence>
<evidence type="ECO:0000256" key="1">
    <source>
        <dbReference type="SAM" id="MobiDB-lite"/>
    </source>
</evidence>
<dbReference type="PROSITE" id="PS51419">
    <property type="entry name" value="RAB"/>
    <property type="match status" value="1"/>
</dbReference>
<feature type="region of interest" description="Disordered" evidence="1">
    <location>
        <begin position="467"/>
        <end position="711"/>
    </location>
</feature>
<evidence type="ECO:0000313" key="2">
    <source>
        <dbReference type="EMBL" id="GMT04868.1"/>
    </source>
</evidence>
<proteinExistence type="predicted"/>
<protein>
    <recommendedName>
        <fullName evidence="4">ADP ribosylation factor</fullName>
    </recommendedName>
</protein>
<dbReference type="GO" id="GO:0005634">
    <property type="term" value="C:nucleus"/>
    <property type="evidence" value="ECO:0007669"/>
    <property type="project" value="TreeGrafter"/>
</dbReference>
<gene>
    <name evidence="2" type="ORF">PENTCL1PPCAC_27042</name>
</gene>
<dbReference type="GO" id="GO:0005525">
    <property type="term" value="F:GTP binding"/>
    <property type="evidence" value="ECO:0007669"/>
    <property type="project" value="InterPro"/>
</dbReference>
<dbReference type="GO" id="GO:0005829">
    <property type="term" value="C:cytosol"/>
    <property type="evidence" value="ECO:0007669"/>
    <property type="project" value="TreeGrafter"/>
</dbReference>
<keyword evidence="3" id="KW-1185">Reference proteome</keyword>
<dbReference type="InterPro" id="IPR040385">
    <property type="entry name" value="RABL6"/>
</dbReference>
<feature type="region of interest" description="Disordered" evidence="1">
    <location>
        <begin position="290"/>
        <end position="436"/>
    </location>
</feature>
<dbReference type="PRINTS" id="PR00449">
    <property type="entry name" value="RASTRNSFRMNG"/>
</dbReference>
<feature type="compositionally biased region" description="Low complexity" evidence="1">
    <location>
        <begin position="310"/>
        <end position="330"/>
    </location>
</feature>
<name>A0AAV5UEY7_9BILA</name>
<feature type="compositionally biased region" description="Basic and acidic residues" evidence="1">
    <location>
        <begin position="656"/>
        <end position="677"/>
    </location>
</feature>
<feature type="compositionally biased region" description="Acidic residues" evidence="1">
    <location>
        <begin position="522"/>
        <end position="532"/>
    </location>
</feature>
<evidence type="ECO:0008006" key="4">
    <source>
        <dbReference type="Google" id="ProtNLM"/>
    </source>
</evidence>
<dbReference type="InterPro" id="IPR027417">
    <property type="entry name" value="P-loop_NTPase"/>
</dbReference>
<dbReference type="EMBL" id="BTSX01000006">
    <property type="protein sequence ID" value="GMT04868.1"/>
    <property type="molecule type" value="Genomic_DNA"/>
</dbReference>